<organism evidence="4 5">
    <name type="scientific">Rhizobium metallidurans</name>
    <dbReference type="NCBI Taxonomy" id="1265931"/>
    <lineage>
        <taxon>Bacteria</taxon>
        <taxon>Pseudomonadati</taxon>
        <taxon>Pseudomonadota</taxon>
        <taxon>Alphaproteobacteria</taxon>
        <taxon>Hyphomicrobiales</taxon>
        <taxon>Rhizobiaceae</taxon>
        <taxon>Rhizobium/Agrobacterium group</taxon>
        <taxon>Rhizobium</taxon>
    </lineage>
</organism>
<dbReference type="PANTHER" id="PTHR12526">
    <property type="entry name" value="GLYCOSYLTRANSFERASE"/>
    <property type="match status" value="1"/>
</dbReference>
<evidence type="ECO:0000256" key="2">
    <source>
        <dbReference type="ARBA" id="ARBA00022676"/>
    </source>
</evidence>
<dbReference type="Gene3D" id="3.40.50.2000">
    <property type="entry name" value="Glycogen Phosphorylase B"/>
    <property type="match status" value="2"/>
</dbReference>
<evidence type="ECO:0000256" key="3">
    <source>
        <dbReference type="ARBA" id="ARBA00022679"/>
    </source>
</evidence>
<proteinExistence type="inferred from homology"/>
<reference evidence="4 5" key="1">
    <citation type="submission" date="2020-08" db="EMBL/GenBank/DDBJ databases">
        <title>Genomic Encyclopedia of Type Strains, Phase IV (KMG-IV): sequencing the most valuable type-strain genomes for metagenomic binning, comparative biology and taxonomic classification.</title>
        <authorList>
            <person name="Goeker M."/>
        </authorList>
    </citation>
    <scope>NUCLEOTIDE SEQUENCE [LARGE SCALE GENOMIC DNA]</scope>
    <source>
        <strain evidence="4 5">DSM 26575</strain>
    </source>
</reference>
<accession>A0A7W6CM78</accession>
<dbReference type="Proteomes" id="UP000582090">
    <property type="component" value="Unassembled WGS sequence"/>
</dbReference>
<dbReference type="AlphaFoldDB" id="A0A7W6CM78"/>
<comment type="caution">
    <text evidence="4">The sequence shown here is derived from an EMBL/GenBank/DDBJ whole genome shotgun (WGS) entry which is preliminary data.</text>
</comment>
<sequence length="359" mass="39586">MLADRGRSHIVDIADVEIIAPNFKKRLSGVTSTIIQLVPVQRALGQKIAALGPGLPASIPHIRFRDLLKLWRAPSARPFRVWHARRNIEMLPALIMRDILRMKLKIVFTSASQRKHSGWTKFLVSKMDAVIATSGKTANYLEVPNTVILHGIDTARFSPPTDKAQAKRECDLDPQRKIAGCFGRVRHQKGTDLFVDTMLRLLPDHPRWSAIIAGRATAQHVEFENGLKAKVAAAGLSDRILFVGEHTNINDWYRALDLFVAPQRWEGFGLTPLEAMASGVPVVATDVGAFPEIVTTGDNGAGMLIARDDLDAMAHAVAELMDDESRLARLAANAQTHVMENFRIEGEATKLKAVYDSLG</sequence>
<evidence type="ECO:0000256" key="1">
    <source>
        <dbReference type="ARBA" id="ARBA00009481"/>
    </source>
</evidence>
<dbReference type="Pfam" id="PF13692">
    <property type="entry name" value="Glyco_trans_1_4"/>
    <property type="match status" value="1"/>
</dbReference>
<name>A0A7W6CM78_9HYPH</name>
<dbReference type="CDD" id="cd03801">
    <property type="entry name" value="GT4_PimA-like"/>
    <property type="match status" value="1"/>
</dbReference>
<keyword evidence="5" id="KW-1185">Reference proteome</keyword>
<evidence type="ECO:0000313" key="4">
    <source>
        <dbReference type="EMBL" id="MBB3963600.1"/>
    </source>
</evidence>
<dbReference type="PANTHER" id="PTHR12526:SF640">
    <property type="entry name" value="COLANIC ACID BIOSYNTHESIS GLYCOSYLTRANSFERASE WCAL-RELATED"/>
    <property type="match status" value="1"/>
</dbReference>
<evidence type="ECO:0000313" key="5">
    <source>
        <dbReference type="Proteomes" id="UP000582090"/>
    </source>
</evidence>
<dbReference type="SUPFAM" id="SSF53756">
    <property type="entry name" value="UDP-Glycosyltransferase/glycogen phosphorylase"/>
    <property type="match status" value="1"/>
</dbReference>
<protein>
    <submittedName>
        <fullName evidence="4">Mannosyltransferase</fullName>
        <ecNumber evidence="4">2.4.1.-</ecNumber>
    </submittedName>
</protein>
<keyword evidence="3 4" id="KW-0808">Transferase</keyword>
<keyword evidence="2 4" id="KW-0328">Glycosyltransferase</keyword>
<dbReference type="EMBL" id="JACIDW010000002">
    <property type="protein sequence ID" value="MBB3963600.1"/>
    <property type="molecule type" value="Genomic_DNA"/>
</dbReference>
<comment type="similarity">
    <text evidence="1">Belongs to the glycosyltransferase group 1 family. Glycosyltransferase 4 subfamily.</text>
</comment>
<dbReference type="EC" id="2.4.1.-" evidence="4"/>
<gene>
    <name evidence="4" type="ORF">GGQ67_001225</name>
</gene>
<dbReference type="GO" id="GO:0016757">
    <property type="term" value="F:glycosyltransferase activity"/>
    <property type="evidence" value="ECO:0007669"/>
    <property type="project" value="UniProtKB-KW"/>
</dbReference>